<name>A0A5C5ZEM0_9BACT</name>
<reference evidence="1 2" key="1">
    <citation type="submission" date="2019-02" db="EMBL/GenBank/DDBJ databases">
        <title>Deep-cultivation of Planctomycetes and their phenomic and genomic characterization uncovers novel biology.</title>
        <authorList>
            <person name="Wiegand S."/>
            <person name="Jogler M."/>
            <person name="Boedeker C."/>
            <person name="Pinto D."/>
            <person name="Vollmers J."/>
            <person name="Rivas-Marin E."/>
            <person name="Kohn T."/>
            <person name="Peeters S.H."/>
            <person name="Heuer A."/>
            <person name="Rast P."/>
            <person name="Oberbeckmann S."/>
            <person name="Bunk B."/>
            <person name="Jeske O."/>
            <person name="Meyerdierks A."/>
            <person name="Storesund J.E."/>
            <person name="Kallscheuer N."/>
            <person name="Luecker S."/>
            <person name="Lage O.M."/>
            <person name="Pohl T."/>
            <person name="Merkel B.J."/>
            <person name="Hornburger P."/>
            <person name="Mueller R.-W."/>
            <person name="Bruemmer F."/>
            <person name="Labrenz M."/>
            <person name="Spormann A.M."/>
            <person name="Op Den Camp H."/>
            <person name="Overmann J."/>
            <person name="Amann R."/>
            <person name="Jetten M.S.M."/>
            <person name="Mascher T."/>
            <person name="Medema M.H."/>
            <person name="Devos D.P."/>
            <person name="Kaster A.-K."/>
            <person name="Ovreas L."/>
            <person name="Rohde M."/>
            <person name="Galperin M.Y."/>
            <person name="Jogler C."/>
        </authorList>
    </citation>
    <scope>NUCLEOTIDE SEQUENCE [LARGE SCALE GENOMIC DNA]</scope>
    <source>
        <strain evidence="1 2">Pla123a</strain>
    </source>
</reference>
<dbReference type="EMBL" id="SJPO01000001">
    <property type="protein sequence ID" value="TWT85580.1"/>
    <property type="molecule type" value="Genomic_DNA"/>
</dbReference>
<dbReference type="AlphaFoldDB" id="A0A5C5ZEM0"/>
<proteinExistence type="predicted"/>
<evidence type="ECO:0000313" key="1">
    <source>
        <dbReference type="EMBL" id="TWT85580.1"/>
    </source>
</evidence>
<dbReference type="Proteomes" id="UP000318478">
    <property type="component" value="Unassembled WGS sequence"/>
</dbReference>
<protein>
    <submittedName>
        <fullName evidence="1">Uncharacterized protein</fullName>
    </submittedName>
</protein>
<dbReference type="OrthoDB" id="282126at2"/>
<dbReference type="RefSeq" id="WP_146583837.1">
    <property type="nucleotide sequence ID" value="NZ_SJPO01000001.1"/>
</dbReference>
<sequence>MPELTEQQKQDLCNLAAVGCRRETAARFVGRTVAEIAEVTEADPEFAVRLCRAEATVELAHMRCVQQAIRDEKNYRAAIWWLENAAPEGYLRRTTDALSRAELNKLLAAIIAAIESEVARPEERDALAGRLSELTTQQDDIIKEGRS</sequence>
<keyword evidence="2" id="KW-1185">Reference proteome</keyword>
<accession>A0A5C5ZEM0</accession>
<comment type="caution">
    <text evidence="1">The sequence shown here is derived from an EMBL/GenBank/DDBJ whole genome shotgun (WGS) entry which is preliminary data.</text>
</comment>
<organism evidence="1 2">
    <name type="scientific">Posidoniimonas polymericola</name>
    <dbReference type="NCBI Taxonomy" id="2528002"/>
    <lineage>
        <taxon>Bacteria</taxon>
        <taxon>Pseudomonadati</taxon>
        <taxon>Planctomycetota</taxon>
        <taxon>Planctomycetia</taxon>
        <taxon>Pirellulales</taxon>
        <taxon>Lacipirellulaceae</taxon>
        <taxon>Posidoniimonas</taxon>
    </lineage>
</organism>
<gene>
    <name evidence="1" type="ORF">Pla123a_03870</name>
</gene>
<evidence type="ECO:0000313" key="2">
    <source>
        <dbReference type="Proteomes" id="UP000318478"/>
    </source>
</evidence>